<dbReference type="Gene3D" id="2.70.70.10">
    <property type="entry name" value="Glucose Permease (Domain IIA)"/>
    <property type="match status" value="1"/>
</dbReference>
<dbReference type="RefSeq" id="WP_229384277.1">
    <property type="nucleotide sequence ID" value="NZ_JAGTTN010000002.1"/>
</dbReference>
<feature type="chain" id="PRO_5040869145" evidence="2">
    <location>
        <begin position="33"/>
        <end position="186"/>
    </location>
</feature>
<dbReference type="PANTHER" id="PTHR21666:SF289">
    <property type="entry name" value="L-ALA--D-GLU ENDOPEPTIDASE"/>
    <property type="match status" value="1"/>
</dbReference>
<evidence type="ECO:0000313" key="5">
    <source>
        <dbReference type="Proteomes" id="UP001139354"/>
    </source>
</evidence>
<comment type="caution">
    <text evidence="4">The sequence shown here is derived from an EMBL/GenBank/DDBJ whole genome shotgun (WGS) entry which is preliminary data.</text>
</comment>
<keyword evidence="5" id="KW-1185">Reference proteome</keyword>
<dbReference type="InterPro" id="IPR011055">
    <property type="entry name" value="Dup_hybrid_motif"/>
</dbReference>
<dbReference type="InterPro" id="IPR050570">
    <property type="entry name" value="Cell_wall_metabolism_enzyme"/>
</dbReference>
<evidence type="ECO:0000313" key="4">
    <source>
        <dbReference type="EMBL" id="MCC2032349.1"/>
    </source>
</evidence>
<dbReference type="Proteomes" id="UP001139354">
    <property type="component" value="Unassembled WGS sequence"/>
</dbReference>
<dbReference type="PANTHER" id="PTHR21666">
    <property type="entry name" value="PEPTIDASE-RELATED"/>
    <property type="match status" value="1"/>
</dbReference>
<dbReference type="AlphaFoldDB" id="A0A9X1LUT0"/>
<gene>
    <name evidence="4" type="ORF">KEC57_09185</name>
</gene>
<proteinExistence type="predicted"/>
<feature type="domain" description="M23ase beta-sheet core" evidence="3">
    <location>
        <begin position="78"/>
        <end position="170"/>
    </location>
</feature>
<dbReference type="InterPro" id="IPR016047">
    <property type="entry name" value="M23ase_b-sheet_dom"/>
</dbReference>
<dbReference type="EMBL" id="JAGTTN010000002">
    <property type="protein sequence ID" value="MCC2032349.1"/>
    <property type="molecule type" value="Genomic_DNA"/>
</dbReference>
<evidence type="ECO:0000256" key="1">
    <source>
        <dbReference type="ARBA" id="ARBA00022729"/>
    </source>
</evidence>
<organism evidence="4 5">
    <name type="scientific">Microbacterium allomyrinae</name>
    <dbReference type="NCBI Taxonomy" id="2830666"/>
    <lineage>
        <taxon>Bacteria</taxon>
        <taxon>Bacillati</taxon>
        <taxon>Actinomycetota</taxon>
        <taxon>Actinomycetes</taxon>
        <taxon>Micrococcales</taxon>
        <taxon>Microbacteriaceae</taxon>
        <taxon>Microbacterium</taxon>
    </lineage>
</organism>
<protein>
    <submittedName>
        <fullName evidence="4">M23 family metallopeptidase</fullName>
    </submittedName>
</protein>
<evidence type="ECO:0000256" key="2">
    <source>
        <dbReference type="SAM" id="SignalP"/>
    </source>
</evidence>
<evidence type="ECO:0000259" key="3">
    <source>
        <dbReference type="Pfam" id="PF01551"/>
    </source>
</evidence>
<dbReference type="SUPFAM" id="SSF51261">
    <property type="entry name" value="Duplicated hybrid motif"/>
    <property type="match status" value="1"/>
</dbReference>
<dbReference type="CDD" id="cd12797">
    <property type="entry name" value="M23_peptidase"/>
    <property type="match status" value="1"/>
</dbReference>
<feature type="signal peptide" evidence="2">
    <location>
        <begin position="1"/>
        <end position="32"/>
    </location>
</feature>
<dbReference type="GO" id="GO:0004222">
    <property type="term" value="F:metalloendopeptidase activity"/>
    <property type="evidence" value="ECO:0007669"/>
    <property type="project" value="TreeGrafter"/>
</dbReference>
<sequence length="186" mass="19238">MHVPAFRRRRFTLRLTSFLLLATILVAGPAGAARRADAGERAATAESGELASLGWMWPAASFRLVHAFVAPAHRYGPGHRGIDLEPLAGAALRAPADGAVAFAGQVAGRGILTIDHGGGLVTTLEPVSTTLAVGTHVVRGTPIALLTLGGHATPGTLHFGVRLHGEYINPMLLLGGVPRAVLLPCC</sequence>
<keyword evidence="1 2" id="KW-0732">Signal</keyword>
<name>A0A9X1LUT0_9MICO</name>
<reference evidence="4" key="1">
    <citation type="submission" date="2021-04" db="EMBL/GenBank/DDBJ databases">
        <title>Microbacterium tenobrionis sp. nov. and Microbacterium allomyrinae sp. nov., isolated from larvae of Tenobrio molitor and Allomyrina dichotoma, respectively.</title>
        <authorList>
            <person name="Lee S.D."/>
        </authorList>
    </citation>
    <scope>NUCLEOTIDE SEQUENCE</scope>
    <source>
        <strain evidence="4">BWT-G7</strain>
    </source>
</reference>
<accession>A0A9X1LUT0</accession>
<dbReference type="Pfam" id="PF01551">
    <property type="entry name" value="Peptidase_M23"/>
    <property type="match status" value="1"/>
</dbReference>